<dbReference type="CDD" id="cd04731">
    <property type="entry name" value="HisF"/>
    <property type="match status" value="1"/>
</dbReference>
<evidence type="ECO:0000256" key="12">
    <source>
        <dbReference type="SAM" id="MobiDB-lite"/>
    </source>
</evidence>
<dbReference type="Gene3D" id="3.20.20.70">
    <property type="entry name" value="Aldolase class I"/>
    <property type="match status" value="1"/>
</dbReference>
<evidence type="ECO:0000256" key="10">
    <source>
        <dbReference type="PIRSR" id="PIRSR036936-1"/>
    </source>
</evidence>
<comment type="similarity">
    <text evidence="11">Belongs to the HisA/HisF family.</text>
</comment>
<dbReference type="InterPro" id="IPR014640">
    <property type="entry name" value="IGPS_HisHF"/>
</dbReference>
<dbReference type="PIRSF" id="PIRSF036936">
    <property type="entry name" value="IGPS_HisHF"/>
    <property type="match status" value="1"/>
</dbReference>
<accession>A0A0D9Z4V5</accession>
<dbReference type="InterPro" id="IPR006062">
    <property type="entry name" value="His_biosynth"/>
</dbReference>
<protein>
    <recommendedName>
        <fullName evidence="9">Imidazole glycerol phosphate synthase hisHF</fullName>
    </recommendedName>
    <domain>
        <recommendedName>
            <fullName evidence="9">Glutaminase</fullName>
            <ecNumber evidence="9">3.5.1.2</ecNumber>
        </recommendedName>
    </domain>
    <domain>
        <recommendedName>
            <fullName evidence="9">Cyclase</fullName>
        </recommendedName>
    </domain>
</protein>
<dbReference type="NCBIfam" id="TIGR01855">
    <property type="entry name" value="IMP_synth_hisH"/>
    <property type="match status" value="1"/>
</dbReference>
<feature type="region of interest" description="Disordered" evidence="12">
    <location>
        <begin position="1"/>
        <end position="28"/>
    </location>
</feature>
<dbReference type="STRING" id="40148.A0A0D9Z4V5"/>
<dbReference type="GO" id="GO:0016829">
    <property type="term" value="F:lyase activity"/>
    <property type="evidence" value="ECO:0007669"/>
    <property type="project" value="UniProtKB-KW"/>
</dbReference>
<dbReference type="Proteomes" id="UP000026961">
    <property type="component" value="Chromosome 3"/>
</dbReference>
<keyword evidence="5 9" id="KW-0368">Histidine biosynthesis</keyword>
<evidence type="ECO:0000313" key="14">
    <source>
        <dbReference type="EnsemblPlants" id="OGLUM03G11000.1"/>
    </source>
</evidence>
<evidence type="ECO:0000256" key="3">
    <source>
        <dbReference type="ARBA" id="ARBA00022801"/>
    </source>
</evidence>
<dbReference type="InterPro" id="IPR029062">
    <property type="entry name" value="Class_I_gatase-like"/>
</dbReference>
<comment type="subcellular location">
    <subcellularLocation>
        <location evidence="9">Plastid</location>
        <location evidence="9">Chloroplast</location>
    </subcellularLocation>
</comment>
<evidence type="ECO:0000256" key="7">
    <source>
        <dbReference type="ARBA" id="ARBA00047838"/>
    </source>
</evidence>
<dbReference type="PROSITE" id="PS51274">
    <property type="entry name" value="GATASE_COBBQ"/>
    <property type="match status" value="1"/>
</dbReference>
<keyword evidence="15" id="KW-1185">Reference proteome</keyword>
<evidence type="ECO:0000259" key="13">
    <source>
        <dbReference type="Pfam" id="PF00117"/>
    </source>
</evidence>
<evidence type="ECO:0000256" key="9">
    <source>
        <dbReference type="PIRNR" id="PIRNR036936"/>
    </source>
</evidence>
<dbReference type="GO" id="GO:0004359">
    <property type="term" value="F:glutaminase activity"/>
    <property type="evidence" value="ECO:0007669"/>
    <property type="project" value="UniProtKB-EC"/>
</dbReference>
<dbReference type="Pfam" id="PF00977">
    <property type="entry name" value="His_biosynth"/>
    <property type="match status" value="1"/>
</dbReference>
<evidence type="ECO:0000256" key="5">
    <source>
        <dbReference type="ARBA" id="ARBA00023102"/>
    </source>
</evidence>
<evidence type="ECO:0000256" key="2">
    <source>
        <dbReference type="ARBA" id="ARBA00022605"/>
    </source>
</evidence>
<feature type="domain" description="Glutamine amidotransferase" evidence="13">
    <location>
        <begin position="42"/>
        <end position="255"/>
    </location>
</feature>
<dbReference type="InterPro" id="IPR004651">
    <property type="entry name" value="HisF"/>
</dbReference>
<dbReference type="CDD" id="cd01748">
    <property type="entry name" value="GATase1_IGP_Synthase"/>
    <property type="match status" value="1"/>
</dbReference>
<dbReference type="PANTHER" id="PTHR21235:SF2">
    <property type="entry name" value="IMIDAZOLE GLYCEROL PHOSPHATE SYNTHASE HISHF"/>
    <property type="match status" value="1"/>
</dbReference>
<organism evidence="14">
    <name type="scientific">Oryza glumipatula</name>
    <dbReference type="NCBI Taxonomy" id="40148"/>
    <lineage>
        <taxon>Eukaryota</taxon>
        <taxon>Viridiplantae</taxon>
        <taxon>Streptophyta</taxon>
        <taxon>Embryophyta</taxon>
        <taxon>Tracheophyta</taxon>
        <taxon>Spermatophyta</taxon>
        <taxon>Magnoliopsida</taxon>
        <taxon>Liliopsida</taxon>
        <taxon>Poales</taxon>
        <taxon>Poaceae</taxon>
        <taxon>BOP clade</taxon>
        <taxon>Oryzoideae</taxon>
        <taxon>Oryzeae</taxon>
        <taxon>Oryzinae</taxon>
        <taxon>Oryza</taxon>
    </lineage>
</organism>
<feature type="active site" description="For GATase activity" evidence="10">
    <location>
        <position position="117"/>
    </location>
</feature>
<dbReference type="GO" id="GO:0000107">
    <property type="term" value="F:imidazoleglycerol-phosphate synthase activity"/>
    <property type="evidence" value="ECO:0007669"/>
    <property type="project" value="UniProtKB-UniRule"/>
</dbReference>
<dbReference type="Gene3D" id="3.40.50.880">
    <property type="match status" value="1"/>
</dbReference>
<evidence type="ECO:0000256" key="11">
    <source>
        <dbReference type="RuleBase" id="RU003657"/>
    </source>
</evidence>
<dbReference type="InterPro" id="IPR010139">
    <property type="entry name" value="Imidazole-glycPsynth_HisH"/>
</dbReference>
<dbReference type="InterPro" id="IPR011060">
    <property type="entry name" value="RibuloseP-bd_barrel"/>
</dbReference>
<dbReference type="InterPro" id="IPR013785">
    <property type="entry name" value="Aldolase_TIM"/>
</dbReference>
<feature type="active site" evidence="10">
    <location>
        <position position="431"/>
    </location>
</feature>
<feature type="active site" evidence="10">
    <location>
        <position position="282"/>
    </location>
</feature>
<reference evidence="14" key="1">
    <citation type="submission" date="2015-04" db="UniProtKB">
        <authorList>
            <consortium name="EnsemblPlants"/>
        </authorList>
    </citation>
    <scope>IDENTIFICATION</scope>
</reference>
<evidence type="ECO:0000256" key="8">
    <source>
        <dbReference type="ARBA" id="ARBA00049534"/>
    </source>
</evidence>
<dbReference type="InterPro" id="IPR017926">
    <property type="entry name" value="GATASE"/>
</dbReference>
<keyword evidence="3 9" id="KW-0378">Hydrolase</keyword>
<dbReference type="Pfam" id="PF00117">
    <property type="entry name" value="GATase"/>
    <property type="match status" value="1"/>
</dbReference>
<dbReference type="EC" id="3.5.1.2" evidence="9"/>
<comment type="similarity">
    <text evidence="9">In the C-terminal section; belongs to the HisA/HisF family.</text>
</comment>
<reference evidence="14" key="2">
    <citation type="submission" date="2018-05" db="EMBL/GenBank/DDBJ databases">
        <title>OgluRS3 (Oryza glumaepatula Reference Sequence Version 3).</title>
        <authorList>
            <person name="Zhang J."/>
            <person name="Kudrna D."/>
            <person name="Lee S."/>
            <person name="Talag J."/>
            <person name="Welchert J."/>
            <person name="Wing R.A."/>
        </authorList>
    </citation>
    <scope>NUCLEOTIDE SEQUENCE [LARGE SCALE GENOMIC DNA]</scope>
</reference>
<comment type="catalytic activity">
    <reaction evidence="8 9">
        <text>L-glutamine + H2O = L-glutamate + NH4(+)</text>
        <dbReference type="Rhea" id="RHEA:15889"/>
        <dbReference type="ChEBI" id="CHEBI:15377"/>
        <dbReference type="ChEBI" id="CHEBI:28938"/>
        <dbReference type="ChEBI" id="CHEBI:29985"/>
        <dbReference type="ChEBI" id="CHEBI:58359"/>
        <dbReference type="EC" id="3.5.1.2"/>
    </reaction>
</comment>
<keyword evidence="4 9" id="KW-0315">Glutamine amidotransferase</keyword>
<dbReference type="UniPathway" id="UPA00031">
    <property type="reaction ID" value="UER00010"/>
</dbReference>
<dbReference type="GO" id="GO:0009507">
    <property type="term" value="C:chloroplast"/>
    <property type="evidence" value="ECO:0007669"/>
    <property type="project" value="UniProtKB-SubCell"/>
</dbReference>
<dbReference type="HOGENOM" id="CLU_037550_0_0_1"/>
<evidence type="ECO:0000313" key="15">
    <source>
        <dbReference type="Proteomes" id="UP000026961"/>
    </source>
</evidence>
<keyword evidence="6 9" id="KW-0456">Lyase</keyword>
<keyword evidence="9" id="KW-0511">Multifunctional enzyme</keyword>
<feature type="active site" description="For GATase activity" evidence="10">
    <location>
        <position position="241"/>
    </location>
</feature>
<sequence length="561" mass="60421">MAAATSINAVPCSAGRPKRRSQRRGASTVAVRASGDASTVTLLDYGAGNVRSVRNAIRHLGFGIRDVRSPEDILAADRLVFPGVGAFGSAMDVLTRSGMADALREYIRRDRPFLGICLGLQLLFDSSEENGLISGLGVIPGVVRRFDSSKGLIVPHIGWNALEITKDTQLLKGAEGHHVYFVHSYHALPVRNSSFLDALSLVDLWNSDENKEWISSVCNYGESFISSISMGNIQAVQFHPEKSGATGLSILKNFLSPNSSGSKVPSRRKASNLAKRVIACLDVRSNDSGDLVVTKGDQYDVRNLGKPVDLASQYYIDGADEVSFLNITGFRDFPLGDLPMLEVLRCASEKVFVPLTVGGGIRDFTDANGRYYSSLEVASEYFRSGADKISIGSNAVFAAEAYLQTGVKTGKSSLEQISRVYGNQAVVVSIDPRRVYVKNPEEVQFKTVKVSNKGPLGEEYAWYQCTVSGGRDSRPIGAYELAKAVEELGAGEILLNCIDCDDAVTIPVIASSGAGIVEHFSEVFEKTNASAALAAGIFHRKEVPISAVKEHLVDAGVEVRV</sequence>
<dbReference type="FunFam" id="3.40.50.880:FF:000036">
    <property type="entry name" value="Imidazole glycerol phosphate synthase hisHF"/>
    <property type="match status" value="1"/>
</dbReference>
<keyword evidence="2 9" id="KW-0028">Amino-acid biosynthesis</keyword>
<feature type="active site" description="For GATase activity" evidence="10">
    <location>
        <position position="239"/>
    </location>
</feature>
<dbReference type="Gramene" id="OGLUM03G11000.1">
    <property type="protein sequence ID" value="OGLUM03G11000.1"/>
    <property type="gene ID" value="OGLUM03G11000"/>
</dbReference>
<dbReference type="SUPFAM" id="SSF51366">
    <property type="entry name" value="Ribulose-phoshate binding barrel"/>
    <property type="match status" value="1"/>
</dbReference>
<evidence type="ECO:0000256" key="1">
    <source>
        <dbReference type="ARBA" id="ARBA00005091"/>
    </source>
</evidence>
<comment type="catalytic activity">
    <reaction evidence="7 9">
        <text>5-[(5-phospho-1-deoxy-D-ribulos-1-ylimino)methylamino]-1-(5-phospho-beta-D-ribosyl)imidazole-4-carboxamide + L-glutamine = D-erythro-1-(imidazol-4-yl)glycerol 3-phosphate + 5-amino-1-(5-phospho-beta-D-ribosyl)imidazole-4-carboxamide + L-glutamate + H(+)</text>
        <dbReference type="Rhea" id="RHEA:24793"/>
        <dbReference type="ChEBI" id="CHEBI:15378"/>
        <dbReference type="ChEBI" id="CHEBI:29985"/>
        <dbReference type="ChEBI" id="CHEBI:58278"/>
        <dbReference type="ChEBI" id="CHEBI:58359"/>
        <dbReference type="ChEBI" id="CHEBI:58475"/>
        <dbReference type="ChEBI" id="CHEBI:58525"/>
        <dbReference type="EC" id="4.3.2.10"/>
    </reaction>
</comment>
<dbReference type="SUPFAM" id="SSF52317">
    <property type="entry name" value="Class I glutamine amidotransferase-like"/>
    <property type="match status" value="1"/>
</dbReference>
<keyword evidence="9" id="KW-0150">Chloroplast</keyword>
<comment type="function">
    <text evidence="9">IGPS catalyzes the conversion of PRFAR and glutamine to IGP, AICAR and glutamate. The glutaminase domain produces the ammonia necessary for the cyclase domain to produce IGP and AICAR from PRFAR. The ammonia is channeled to the active site of the cyclase domain.</text>
</comment>
<dbReference type="GO" id="GO:0000105">
    <property type="term" value="P:L-histidine biosynthetic process"/>
    <property type="evidence" value="ECO:0007669"/>
    <property type="project" value="UniProtKB-UniRule"/>
</dbReference>
<dbReference type="AlphaFoldDB" id="A0A0D9Z4V5"/>
<dbReference type="eggNOG" id="KOG0623">
    <property type="taxonomic scope" value="Eukaryota"/>
</dbReference>
<dbReference type="HAMAP" id="MF_00278">
    <property type="entry name" value="HisH"/>
    <property type="match status" value="1"/>
</dbReference>
<evidence type="ECO:0000256" key="4">
    <source>
        <dbReference type="ARBA" id="ARBA00022962"/>
    </source>
</evidence>
<comment type="pathway">
    <text evidence="1 9">Amino-acid biosynthesis; L-histidine biosynthesis; L-histidine from 5-phospho-alpha-D-ribose 1-diphosphate: step 5/9.</text>
</comment>
<dbReference type="InterPro" id="IPR050064">
    <property type="entry name" value="IGPS_HisA/HisF"/>
</dbReference>
<proteinExistence type="inferred from homology"/>
<dbReference type="PROSITE" id="PS51273">
    <property type="entry name" value="GATASE_TYPE_1"/>
    <property type="match status" value="1"/>
</dbReference>
<name>A0A0D9Z4V5_9ORYZ</name>
<dbReference type="EnsemblPlants" id="OGLUM03G11000.1">
    <property type="protein sequence ID" value="OGLUM03G11000.1"/>
    <property type="gene ID" value="OGLUM03G11000"/>
</dbReference>
<dbReference type="PANTHER" id="PTHR21235">
    <property type="entry name" value="IMIDAZOLE GLYCEROL PHOSPHATE SYNTHASE SUBUNIT HISF/H IGP SYNTHASE SUBUNIT HISF/H"/>
    <property type="match status" value="1"/>
</dbReference>
<keyword evidence="9" id="KW-0934">Plastid</keyword>
<evidence type="ECO:0000256" key="6">
    <source>
        <dbReference type="ARBA" id="ARBA00023239"/>
    </source>
</evidence>